<proteinExistence type="predicted"/>
<organism evidence="1 2">
    <name type="scientific">Lysinibacillus capsici</name>
    <dbReference type="NCBI Taxonomy" id="2115968"/>
    <lineage>
        <taxon>Bacteria</taxon>
        <taxon>Bacillati</taxon>
        <taxon>Bacillota</taxon>
        <taxon>Bacilli</taxon>
        <taxon>Bacillales</taxon>
        <taxon>Bacillaceae</taxon>
        <taxon>Lysinibacillus</taxon>
    </lineage>
</organism>
<evidence type="ECO:0000313" key="1">
    <source>
        <dbReference type="EMBL" id="WGF37756.1"/>
    </source>
</evidence>
<evidence type="ECO:0000313" key="2">
    <source>
        <dbReference type="Proteomes" id="UP001244564"/>
    </source>
</evidence>
<keyword evidence="2" id="KW-1185">Reference proteome</keyword>
<gene>
    <name evidence="1" type="ORF">QBO96_18875</name>
</gene>
<accession>A0ABY8KIW9</accession>
<name>A0ABY8KIW9_9BACI</name>
<dbReference type="InterPro" id="IPR059206">
    <property type="entry name" value="Sll1717-like"/>
</dbReference>
<reference evidence="1 2" key="1">
    <citation type="submission" date="2023-04" db="EMBL/GenBank/DDBJ databases">
        <title>Genomic of Lysinibacillus capsici TSBLM.</title>
        <authorList>
            <person name="Hu X.S."/>
            <person name="Yu C.H."/>
        </authorList>
    </citation>
    <scope>NUCLEOTIDE SEQUENCE [LARGE SCALE GENOMIC DNA]</scope>
    <source>
        <strain evidence="1 2">TSBLM</strain>
    </source>
</reference>
<dbReference type="NCBIfam" id="NF047389">
    <property type="entry name" value="ATPase_Sll1717"/>
    <property type="match status" value="1"/>
</dbReference>
<protein>
    <recommendedName>
        <fullName evidence="3">Toll/interleukin-1 receptor domain-containing protein</fullName>
    </recommendedName>
</protein>
<sequence>MGAFFAYSSQDKELMSQINYAINEINKSQILEITSWESLGINGNFIPEKIFATIDANDVFICDLSLLNYNVLFELGYAIAKKKKIWIVLNQNIGNGKSLYGKLPISSIGYTIYKDGYHLRDNFFSELPHESENNIHSYQTSIDKNLVYLKCDRNEAPTEKVTSILDKSGIPLKVEDPYEGNQLLNWFLEFLPNSYGIVIHFNARNNDEFNSIDAKKAFIAGLAYGFNVKSLLLSYDDAEDAPMDYKALIQTPKNIAHCEEIVREWIAPLQEEFKINNEKYTGYVKDKKALSALSNLILGDHIAENEQIDLIDYFIETSEYKEALTSRQILFVGRKGTGKTANLIKLTDTFNHDKRNFVVVIQPFGHEFEGILHIMKQVLSNSEKGHLIESIWKYLIYTEISKQYYDSLINQPQHYDFSEDEKEFVEFYEKIINSLMLILH</sequence>
<dbReference type="Proteomes" id="UP001244564">
    <property type="component" value="Chromosome"/>
</dbReference>
<evidence type="ECO:0008006" key="3">
    <source>
        <dbReference type="Google" id="ProtNLM"/>
    </source>
</evidence>
<dbReference type="EMBL" id="CP122283">
    <property type="protein sequence ID" value="WGF37756.1"/>
    <property type="molecule type" value="Genomic_DNA"/>
</dbReference>